<evidence type="ECO:0000313" key="15">
    <source>
        <dbReference type="Proteomes" id="UP001642464"/>
    </source>
</evidence>
<evidence type="ECO:0000256" key="10">
    <source>
        <dbReference type="ARBA" id="ARBA00023136"/>
    </source>
</evidence>
<dbReference type="Proteomes" id="UP001642464">
    <property type="component" value="Unassembled WGS sequence"/>
</dbReference>
<organism evidence="14 15">
    <name type="scientific">Durusdinium trenchii</name>
    <dbReference type="NCBI Taxonomy" id="1381693"/>
    <lineage>
        <taxon>Eukaryota</taxon>
        <taxon>Sar</taxon>
        <taxon>Alveolata</taxon>
        <taxon>Dinophyceae</taxon>
        <taxon>Suessiales</taxon>
        <taxon>Symbiodiniaceae</taxon>
        <taxon>Durusdinium</taxon>
    </lineage>
</organism>
<protein>
    <recommendedName>
        <fullName evidence="4">very-long-chain (3R)-3-hydroxyacyl-CoA dehydratase</fullName>
        <ecNumber evidence="4">4.2.1.134</ecNumber>
    </recommendedName>
</protein>
<evidence type="ECO:0000313" key="14">
    <source>
        <dbReference type="EMBL" id="CAK9100712.1"/>
    </source>
</evidence>
<dbReference type="InterPro" id="IPR007482">
    <property type="entry name" value="Tyr_Pase-like_PTPLA"/>
</dbReference>
<comment type="pathway">
    <text evidence="2">Lipid metabolism; fatty acid biosynthesis.</text>
</comment>
<gene>
    <name evidence="14" type="ORF">SCF082_LOCUS47113</name>
</gene>
<evidence type="ECO:0000256" key="4">
    <source>
        <dbReference type="ARBA" id="ARBA00013122"/>
    </source>
</evidence>
<keyword evidence="6" id="KW-0812">Transmembrane</keyword>
<evidence type="ECO:0000256" key="11">
    <source>
        <dbReference type="ARBA" id="ARBA00023160"/>
    </source>
</evidence>
<keyword evidence="10" id="KW-0472">Membrane</keyword>
<dbReference type="EMBL" id="CAXAMM010041684">
    <property type="protein sequence ID" value="CAK9100712.1"/>
    <property type="molecule type" value="Genomic_DNA"/>
</dbReference>
<comment type="caution">
    <text evidence="14">The sequence shown here is derived from an EMBL/GenBank/DDBJ whole genome shotgun (WGS) entry which is preliminary data.</text>
</comment>
<dbReference type="Pfam" id="PF04387">
    <property type="entry name" value="PTPLA"/>
    <property type="match status" value="1"/>
</dbReference>
<name>A0ABP0RJD2_9DINO</name>
<evidence type="ECO:0000256" key="3">
    <source>
        <dbReference type="ARBA" id="ARBA00007811"/>
    </source>
</evidence>
<evidence type="ECO:0000256" key="1">
    <source>
        <dbReference type="ARBA" id="ARBA00004141"/>
    </source>
</evidence>
<accession>A0ABP0RJD2</accession>
<evidence type="ECO:0000256" key="7">
    <source>
        <dbReference type="ARBA" id="ARBA00022832"/>
    </source>
</evidence>
<evidence type="ECO:0000256" key="9">
    <source>
        <dbReference type="ARBA" id="ARBA00023098"/>
    </source>
</evidence>
<comment type="catalytic activity">
    <reaction evidence="13">
        <text>a very-long-chain (3R)-3-hydroxyacyl-CoA = a very-long-chain (2E)-enoyl-CoA + H2O</text>
        <dbReference type="Rhea" id="RHEA:45812"/>
        <dbReference type="ChEBI" id="CHEBI:15377"/>
        <dbReference type="ChEBI" id="CHEBI:83728"/>
        <dbReference type="ChEBI" id="CHEBI:85440"/>
        <dbReference type="EC" id="4.2.1.134"/>
    </reaction>
</comment>
<dbReference type="EC" id="4.2.1.134" evidence="4"/>
<evidence type="ECO:0000256" key="12">
    <source>
        <dbReference type="ARBA" id="ARBA00023239"/>
    </source>
</evidence>
<keyword evidence="7" id="KW-0276">Fatty acid metabolism</keyword>
<keyword evidence="15" id="KW-1185">Reference proteome</keyword>
<keyword evidence="12" id="KW-0456">Lyase</keyword>
<evidence type="ECO:0000256" key="8">
    <source>
        <dbReference type="ARBA" id="ARBA00022989"/>
    </source>
</evidence>
<proteinExistence type="inferred from homology"/>
<keyword evidence="11" id="KW-0275">Fatty acid biosynthesis</keyword>
<evidence type="ECO:0000256" key="13">
    <source>
        <dbReference type="ARBA" id="ARBA00036671"/>
    </source>
</evidence>
<comment type="similarity">
    <text evidence="3">Belongs to the very long-chain fatty acids dehydratase HACD family.</text>
</comment>
<keyword evidence="8" id="KW-1133">Transmembrane helix</keyword>
<dbReference type="PANTHER" id="PTHR11035:SF3">
    <property type="entry name" value="VERY-LONG-CHAIN (3R)-3-HYDROXYACYL-COA DEHYDRATASE"/>
    <property type="match status" value="1"/>
</dbReference>
<reference evidence="14 15" key="1">
    <citation type="submission" date="2024-02" db="EMBL/GenBank/DDBJ databases">
        <authorList>
            <person name="Chen Y."/>
            <person name="Shah S."/>
            <person name="Dougan E. K."/>
            <person name="Thang M."/>
            <person name="Chan C."/>
        </authorList>
    </citation>
    <scope>NUCLEOTIDE SEQUENCE [LARGE SCALE GENOMIC DNA]</scope>
</reference>
<evidence type="ECO:0000256" key="6">
    <source>
        <dbReference type="ARBA" id="ARBA00022692"/>
    </source>
</evidence>
<keyword evidence="9" id="KW-0443">Lipid metabolism</keyword>
<dbReference type="PANTHER" id="PTHR11035">
    <property type="entry name" value="VERY-LONG-CHAIN (3R)-3-HYDROXYACYL-COA DEHYDRATASE"/>
    <property type="match status" value="1"/>
</dbReference>
<keyword evidence="5" id="KW-0444">Lipid biosynthesis</keyword>
<evidence type="ECO:0000256" key="5">
    <source>
        <dbReference type="ARBA" id="ARBA00022516"/>
    </source>
</evidence>
<comment type="subcellular location">
    <subcellularLocation>
        <location evidence="1">Membrane</location>
        <topology evidence="1">Multi-pass membrane protein</topology>
    </subcellularLocation>
</comment>
<sequence>MGPFPLLMQLGAHVVALDLPKPEIWKRLISVARRSPGKLTLPLHEKVDASDDAQLAAAAGCDLLRQTPEVRNWLLELGNSGKCGSMVLGAYCHVPRMFGVRSTPRREKRFGVDQQQIATGLQCYADGPLFVRVSMAMDAIIADLVEGLKEKPKVAYLCTPTDAHICTASSKQAAAENLRKAPAWQPLLGKLLGFAKMGLEEPGALPVVDAIVKEQGPNYCLAKRLQHWRAILSRSKGCVVSSNIAPATATARMHHFKPMEVFQGETSNAVMLGLLVNDLRNPSSAGTNDALRRAAAAALVVGTRRHASRDSEERRCPENRSRVQTYEFYLSTRTVAGRDGPEHAPPAQSTTANPMQLFTATAFHGGVGCSAVAYIVASMVVPCWLVIYSTLQMLGWSSALFLIGSQGAPAAEAVISKFTYFQIAEILHAVLGMVPSNPVTTAMQITSRVGAVQIVAAAASAASRSAMLPWMTLFYVAWSITEVVRYSYYALNTAGVQLSPLTWLRYSTFLLLYPAGVTGVRFPWPPFRSWPRRVNDEWHRCSDR</sequence>
<evidence type="ECO:0000256" key="2">
    <source>
        <dbReference type="ARBA" id="ARBA00005194"/>
    </source>
</evidence>